<name>A0A8S5RJF6_9VIRU</name>
<accession>A0A8S5RJF6</accession>
<evidence type="ECO:0000313" key="1">
    <source>
        <dbReference type="EMBL" id="DAE31241.1"/>
    </source>
</evidence>
<proteinExistence type="predicted"/>
<organism evidence="1">
    <name type="scientific">virus sp. ctHG14</name>
    <dbReference type="NCBI Taxonomy" id="2827626"/>
    <lineage>
        <taxon>Viruses</taxon>
    </lineage>
</organism>
<sequence length="135" mass="15780">MTRAQRRRAEREAKKGNKVVEQRITGAEESIRIALLKENIARDVDRKLYDKYYQKANKDAVDNIYSIILTSFGLALADTCPNWKAEAIAKRIQKTMDYVDKFSKEYNGDIERFMKELEDRTGFSFEIDSVSRKDE</sequence>
<dbReference type="EMBL" id="BK059106">
    <property type="protein sequence ID" value="DAE31241.1"/>
    <property type="molecule type" value="Genomic_DNA"/>
</dbReference>
<reference evidence="1" key="1">
    <citation type="journal article" date="2021" name="Proc. Natl. Acad. Sci. U.S.A.">
        <title>A Catalog of Tens of Thousands of Viruses from Human Metagenomes Reveals Hidden Associations with Chronic Diseases.</title>
        <authorList>
            <person name="Tisza M.J."/>
            <person name="Buck C.B."/>
        </authorList>
    </citation>
    <scope>NUCLEOTIDE SEQUENCE</scope>
    <source>
        <strain evidence="1">CtHG14</strain>
    </source>
</reference>
<protein>
    <submittedName>
        <fullName evidence="1">Uncharacterized protein</fullName>
    </submittedName>
</protein>